<dbReference type="Proteomes" id="UP001180020">
    <property type="component" value="Unassembled WGS sequence"/>
</dbReference>
<evidence type="ECO:0000256" key="4">
    <source>
        <dbReference type="ARBA" id="ARBA00022729"/>
    </source>
</evidence>
<evidence type="ECO:0000256" key="1">
    <source>
        <dbReference type="ARBA" id="ARBA00004271"/>
    </source>
</evidence>
<accession>A0AAV9CGG8</accession>
<evidence type="ECO:0000313" key="7">
    <source>
        <dbReference type="EMBL" id="KAK1288000.1"/>
    </source>
</evidence>
<comment type="caution">
    <text evidence="7">The sequence shown here is derived from an EMBL/GenBank/DDBJ whole genome shotgun (WGS) entry which is preliminary data.</text>
</comment>
<keyword evidence="8" id="KW-1185">Reference proteome</keyword>
<evidence type="ECO:0000256" key="2">
    <source>
        <dbReference type="ARBA" id="ARBA00022523"/>
    </source>
</evidence>
<evidence type="ECO:0000256" key="5">
    <source>
        <dbReference type="ARBA" id="ARBA00023591"/>
    </source>
</evidence>
<protein>
    <recommendedName>
        <fullName evidence="9">Protein EXORDIUM-like 2</fullName>
    </recommendedName>
</protein>
<dbReference type="PANTHER" id="PTHR31279">
    <property type="entry name" value="PROTEIN EXORDIUM-LIKE 5"/>
    <property type="match status" value="1"/>
</dbReference>
<name>A0AAV9CGG8_ACOCL</name>
<feature type="signal peptide" evidence="6">
    <location>
        <begin position="1"/>
        <end position="25"/>
    </location>
</feature>
<evidence type="ECO:0000256" key="6">
    <source>
        <dbReference type="SAM" id="SignalP"/>
    </source>
</evidence>
<keyword evidence="3" id="KW-0964">Secreted</keyword>
<keyword evidence="2" id="KW-0052">Apoplast</keyword>
<dbReference type="InterPro" id="IPR006766">
    <property type="entry name" value="EXORDIUM-like"/>
</dbReference>
<dbReference type="EMBL" id="JAUJYO010000019">
    <property type="protein sequence ID" value="KAK1288000.1"/>
    <property type="molecule type" value="Genomic_DNA"/>
</dbReference>
<proteinExistence type="inferred from homology"/>
<evidence type="ECO:0000313" key="8">
    <source>
        <dbReference type="Proteomes" id="UP001180020"/>
    </source>
</evidence>
<comment type="similarity">
    <text evidence="5">Belongs to the EXORDIUM family.</text>
</comment>
<dbReference type="PANTHER" id="PTHR31279:SF3">
    <property type="entry name" value="PROTEIN EXORDIUM-LIKE 2"/>
    <property type="match status" value="1"/>
</dbReference>
<comment type="subcellular location">
    <subcellularLocation>
        <location evidence="1">Secreted</location>
        <location evidence="1">Extracellular space</location>
        <location evidence="1">Apoplast</location>
    </subcellularLocation>
</comment>
<gene>
    <name evidence="7" type="ORF">QJS10_CPB19g01359</name>
</gene>
<organism evidence="7 8">
    <name type="scientific">Acorus calamus</name>
    <name type="common">Sweet flag</name>
    <dbReference type="NCBI Taxonomy" id="4465"/>
    <lineage>
        <taxon>Eukaryota</taxon>
        <taxon>Viridiplantae</taxon>
        <taxon>Streptophyta</taxon>
        <taxon>Embryophyta</taxon>
        <taxon>Tracheophyta</taxon>
        <taxon>Spermatophyta</taxon>
        <taxon>Magnoliopsida</taxon>
        <taxon>Liliopsida</taxon>
        <taxon>Acoraceae</taxon>
        <taxon>Acorus</taxon>
    </lineage>
</organism>
<dbReference type="AlphaFoldDB" id="A0AAV9CGG8"/>
<dbReference type="Pfam" id="PF04674">
    <property type="entry name" value="Phi_1"/>
    <property type="match status" value="1"/>
</dbReference>
<keyword evidence="4 6" id="KW-0732">Signal</keyword>
<evidence type="ECO:0000256" key="3">
    <source>
        <dbReference type="ARBA" id="ARBA00022525"/>
    </source>
</evidence>
<feature type="chain" id="PRO_5043361860" description="Protein EXORDIUM-like 2" evidence="6">
    <location>
        <begin position="26"/>
        <end position="310"/>
    </location>
</feature>
<dbReference type="GO" id="GO:0048046">
    <property type="term" value="C:apoplast"/>
    <property type="evidence" value="ECO:0007669"/>
    <property type="project" value="UniProtKB-SubCell"/>
</dbReference>
<evidence type="ECO:0008006" key="9">
    <source>
        <dbReference type="Google" id="ProtNLM"/>
    </source>
</evidence>
<reference evidence="7" key="2">
    <citation type="submission" date="2023-06" db="EMBL/GenBank/DDBJ databases">
        <authorList>
            <person name="Ma L."/>
            <person name="Liu K.-W."/>
            <person name="Li Z."/>
            <person name="Hsiao Y.-Y."/>
            <person name="Qi Y."/>
            <person name="Fu T."/>
            <person name="Tang G."/>
            <person name="Zhang D."/>
            <person name="Sun W.-H."/>
            <person name="Liu D.-K."/>
            <person name="Li Y."/>
            <person name="Chen G.-Z."/>
            <person name="Liu X.-D."/>
            <person name="Liao X.-Y."/>
            <person name="Jiang Y.-T."/>
            <person name="Yu X."/>
            <person name="Hao Y."/>
            <person name="Huang J."/>
            <person name="Zhao X.-W."/>
            <person name="Ke S."/>
            <person name="Chen Y.-Y."/>
            <person name="Wu W.-L."/>
            <person name="Hsu J.-L."/>
            <person name="Lin Y.-F."/>
            <person name="Huang M.-D."/>
            <person name="Li C.-Y."/>
            <person name="Huang L."/>
            <person name="Wang Z.-W."/>
            <person name="Zhao X."/>
            <person name="Zhong W.-Y."/>
            <person name="Peng D.-H."/>
            <person name="Ahmad S."/>
            <person name="Lan S."/>
            <person name="Zhang J.-S."/>
            <person name="Tsai W.-C."/>
            <person name="Van De Peer Y."/>
            <person name="Liu Z.-J."/>
        </authorList>
    </citation>
    <scope>NUCLEOTIDE SEQUENCE</scope>
    <source>
        <strain evidence="7">CP</strain>
        <tissue evidence="7">Leaves</tissue>
    </source>
</reference>
<sequence>MATASLFSSAFTTLLFLLLVSPSSSSTASTRKLTALVQQQPLILKYHNGLLLKGNFTVNLIWYGKFTATQRSIISDFIRSLSPSSKTPRQSQPSVSSWWRTTERYKGGGPANLILGTQVLVNGGKSLKLSDLAGLASRGPSKNAINVVLTGADVTVEGFCMSRCGTHGASPPSKKGRFAYVWVGNSATQCPGQCAWPFHQPIYGPQGPPLVAPNNDVGVDGMVINLATLLAGTVTNPFDGGYYQGPATAPLEAVSACTGIFGKGAYPGYPGRVMVDRASGASYNAQGMFGRKYLLPAMWDPKTSQCATLV</sequence>
<reference evidence="7" key="1">
    <citation type="journal article" date="2023" name="Nat. Commun.">
        <title>Diploid and tetraploid genomes of Acorus and the evolution of monocots.</title>
        <authorList>
            <person name="Ma L."/>
            <person name="Liu K.W."/>
            <person name="Li Z."/>
            <person name="Hsiao Y.Y."/>
            <person name="Qi Y."/>
            <person name="Fu T."/>
            <person name="Tang G.D."/>
            <person name="Zhang D."/>
            <person name="Sun W.H."/>
            <person name="Liu D.K."/>
            <person name="Li Y."/>
            <person name="Chen G.Z."/>
            <person name="Liu X.D."/>
            <person name="Liao X.Y."/>
            <person name="Jiang Y.T."/>
            <person name="Yu X."/>
            <person name="Hao Y."/>
            <person name="Huang J."/>
            <person name="Zhao X.W."/>
            <person name="Ke S."/>
            <person name="Chen Y.Y."/>
            <person name="Wu W.L."/>
            <person name="Hsu J.L."/>
            <person name="Lin Y.F."/>
            <person name="Huang M.D."/>
            <person name="Li C.Y."/>
            <person name="Huang L."/>
            <person name="Wang Z.W."/>
            <person name="Zhao X."/>
            <person name="Zhong W.Y."/>
            <person name="Peng D.H."/>
            <person name="Ahmad S."/>
            <person name="Lan S."/>
            <person name="Zhang J.S."/>
            <person name="Tsai W.C."/>
            <person name="Van de Peer Y."/>
            <person name="Liu Z.J."/>
        </authorList>
    </citation>
    <scope>NUCLEOTIDE SEQUENCE</scope>
    <source>
        <strain evidence="7">CP</strain>
    </source>
</reference>